<feature type="compositionally biased region" description="Polar residues" evidence="1">
    <location>
        <begin position="419"/>
        <end position="439"/>
    </location>
</feature>
<dbReference type="KEGG" id="haad:MW046_06430"/>
<keyword evidence="3" id="KW-1185">Reference proteome</keyword>
<feature type="region of interest" description="Disordered" evidence="1">
    <location>
        <begin position="333"/>
        <end position="439"/>
    </location>
</feature>
<reference evidence="2" key="1">
    <citation type="submission" date="2022-04" db="EMBL/GenBank/DDBJ databases">
        <title>Halocatena sp. nov., isolated from a salt lake.</title>
        <authorList>
            <person name="Cui H.-L."/>
        </authorList>
    </citation>
    <scope>NUCLEOTIDE SEQUENCE</scope>
    <source>
        <strain evidence="2">AD-1</strain>
    </source>
</reference>
<protein>
    <submittedName>
        <fullName evidence="2">Uncharacterized protein</fullName>
    </submittedName>
</protein>
<accession>A0A8U0A7T2</accession>
<name>A0A8U0A7T2_9EURY</name>
<evidence type="ECO:0000256" key="1">
    <source>
        <dbReference type="SAM" id="MobiDB-lite"/>
    </source>
</evidence>
<feature type="compositionally biased region" description="Acidic residues" evidence="1">
    <location>
        <begin position="381"/>
        <end position="397"/>
    </location>
</feature>
<dbReference type="GeneID" id="71927667"/>
<feature type="compositionally biased region" description="Acidic residues" evidence="1">
    <location>
        <begin position="335"/>
        <end position="368"/>
    </location>
</feature>
<dbReference type="Proteomes" id="UP000831768">
    <property type="component" value="Chromosome"/>
</dbReference>
<dbReference type="EMBL" id="CP096019">
    <property type="protein sequence ID" value="UPM44073.1"/>
    <property type="molecule type" value="Genomic_DNA"/>
</dbReference>
<sequence>MTSDHVDDVERSTTRRSILKASLVVSTIGIGGTATGLAQTDDASDGDPETHTLTVGLVDSDDADIVSGDVTVNGETKTTAPVDGDPATIQTTFELEDGTYTVSASSELRDEMWYAPDQEVTIDGEDEALSLVLYPPGSDELEDDPDTETHTLTAALIASNDGAIVSGDVTVNGETKTTAPVDGDPAKVLTTFELEDGTYTVSASSDFHGETWRANDQEVTIDGADESVSLVLYPPGSDELEDDPDTETHSLSVYLVESSDADIVSGDVTVNGETKTTAPVDGDPTYVQASFELENGTYTVSATSEYRDEIWSSNDKEITIDGADRTLELYVYPPDSDELEDDPDGEEDTGSDGDTGEDDTGGDDDTSSDSDTGSGDNTDGASDDSDETDGENADETDGTSQNGGDSNADDTDETERANDQQQSSTADTPETDCPNNQDN</sequence>
<evidence type="ECO:0000313" key="3">
    <source>
        <dbReference type="Proteomes" id="UP000831768"/>
    </source>
</evidence>
<organism evidence="2 3">
    <name type="scientific">Halocatena salina</name>
    <dbReference type="NCBI Taxonomy" id="2934340"/>
    <lineage>
        <taxon>Archaea</taxon>
        <taxon>Methanobacteriati</taxon>
        <taxon>Methanobacteriota</taxon>
        <taxon>Stenosarchaea group</taxon>
        <taxon>Halobacteria</taxon>
        <taxon>Halobacteriales</taxon>
        <taxon>Natronomonadaceae</taxon>
        <taxon>Halocatena</taxon>
    </lineage>
</organism>
<gene>
    <name evidence="2" type="ORF">MW046_06430</name>
</gene>
<dbReference type="AlphaFoldDB" id="A0A8U0A7T2"/>
<evidence type="ECO:0000313" key="2">
    <source>
        <dbReference type="EMBL" id="UPM44073.1"/>
    </source>
</evidence>
<feature type="compositionally biased region" description="Low complexity" evidence="1">
    <location>
        <begin position="369"/>
        <end position="380"/>
    </location>
</feature>
<dbReference type="RefSeq" id="WP_247994728.1">
    <property type="nucleotide sequence ID" value="NZ_CP096019.1"/>
</dbReference>
<proteinExistence type="predicted"/>